<sequence>MSSPLLISNGSAGKSGRILIVGATGFIGQFITQASLDANRRTYILVRSFPNNFHSKIKIIKEFEDKLHVNMLHSYSLLFIFHFF</sequence>
<dbReference type="SUPFAM" id="SSF51735">
    <property type="entry name" value="NAD(P)-binding Rossmann-fold domains"/>
    <property type="match status" value="1"/>
</dbReference>
<dbReference type="InterPro" id="IPR008030">
    <property type="entry name" value="NmrA-like"/>
</dbReference>
<comment type="caution">
    <text evidence="2">The sequence shown here is derived from an EMBL/GenBank/DDBJ whole genome shotgun (WGS) entry which is preliminary data.</text>
</comment>
<evidence type="ECO:0000259" key="1">
    <source>
        <dbReference type="Pfam" id="PF05368"/>
    </source>
</evidence>
<name>A0A6N2BNF4_SOLCI</name>
<dbReference type="InterPro" id="IPR036291">
    <property type="entry name" value="NAD(P)-bd_dom_sf"/>
</dbReference>
<dbReference type="Gene3D" id="3.40.50.720">
    <property type="entry name" value="NAD(P)-binding Rossmann-like Domain"/>
    <property type="match status" value="1"/>
</dbReference>
<protein>
    <recommendedName>
        <fullName evidence="1">NmrA-like domain-containing protein</fullName>
    </recommendedName>
</protein>
<proteinExistence type="predicted"/>
<dbReference type="Pfam" id="PF05368">
    <property type="entry name" value="NmrA"/>
    <property type="match status" value="1"/>
</dbReference>
<gene>
    <name evidence="2" type="ORF">EJD97_007674</name>
</gene>
<dbReference type="EMBL" id="RXGB01002122">
    <property type="protein sequence ID" value="TMW96254.1"/>
    <property type="molecule type" value="Genomic_DNA"/>
</dbReference>
<dbReference type="AlphaFoldDB" id="A0A6N2BNF4"/>
<feature type="non-terminal residue" evidence="2">
    <location>
        <position position="84"/>
    </location>
</feature>
<accession>A0A6N2BNF4</accession>
<reference evidence="2" key="1">
    <citation type="submission" date="2019-05" db="EMBL/GenBank/DDBJ databases">
        <title>The de novo reference genome and transcriptome assemblies of the wild tomato species Solanum chilense.</title>
        <authorList>
            <person name="Stam R."/>
            <person name="Nosenko T."/>
            <person name="Hoerger A.C."/>
            <person name="Stephan W."/>
            <person name="Seidel M.A."/>
            <person name="Kuhn J.M.M."/>
            <person name="Haberer G."/>
            <person name="Tellier A."/>
        </authorList>
    </citation>
    <scope>NUCLEOTIDE SEQUENCE</scope>
    <source>
        <tissue evidence="2">Mature leaves</tissue>
    </source>
</reference>
<organism evidence="2">
    <name type="scientific">Solanum chilense</name>
    <name type="common">Tomato</name>
    <name type="synonym">Lycopersicon chilense</name>
    <dbReference type="NCBI Taxonomy" id="4083"/>
    <lineage>
        <taxon>Eukaryota</taxon>
        <taxon>Viridiplantae</taxon>
        <taxon>Streptophyta</taxon>
        <taxon>Embryophyta</taxon>
        <taxon>Tracheophyta</taxon>
        <taxon>Spermatophyta</taxon>
        <taxon>Magnoliopsida</taxon>
        <taxon>eudicotyledons</taxon>
        <taxon>Gunneridae</taxon>
        <taxon>Pentapetalae</taxon>
        <taxon>asterids</taxon>
        <taxon>lamiids</taxon>
        <taxon>Solanales</taxon>
        <taxon>Solanaceae</taxon>
        <taxon>Solanoideae</taxon>
        <taxon>Solaneae</taxon>
        <taxon>Solanum</taxon>
        <taxon>Solanum subgen. Lycopersicon</taxon>
    </lineage>
</organism>
<evidence type="ECO:0000313" key="2">
    <source>
        <dbReference type="EMBL" id="TMW96254.1"/>
    </source>
</evidence>
<feature type="domain" description="NmrA-like" evidence="1">
    <location>
        <begin position="15"/>
        <end position="52"/>
    </location>
</feature>